<dbReference type="PRINTS" id="PR00834">
    <property type="entry name" value="PROTEASES2C"/>
</dbReference>
<dbReference type="PROSITE" id="PS50106">
    <property type="entry name" value="PDZ"/>
    <property type="match status" value="1"/>
</dbReference>
<dbReference type="Pfam" id="PF13180">
    <property type="entry name" value="PDZ_2"/>
    <property type="match status" value="1"/>
</dbReference>
<proteinExistence type="inferred from homology"/>
<dbReference type="AlphaFoldDB" id="A0A1J1LL45"/>
<dbReference type="InterPro" id="IPR009003">
    <property type="entry name" value="Peptidase_S1_PA"/>
</dbReference>
<organism evidence="7 8">
    <name type="scientific">Planktothrix tepida PCC 9214</name>
    <dbReference type="NCBI Taxonomy" id="671072"/>
    <lineage>
        <taxon>Bacteria</taxon>
        <taxon>Bacillati</taxon>
        <taxon>Cyanobacteriota</taxon>
        <taxon>Cyanophyceae</taxon>
        <taxon>Oscillatoriophycideae</taxon>
        <taxon>Oscillatoriales</taxon>
        <taxon>Microcoleaceae</taxon>
        <taxon>Planktothrix</taxon>
    </lineage>
</organism>
<dbReference type="PANTHER" id="PTHR22939">
    <property type="entry name" value="SERINE PROTEASE FAMILY S1C HTRA-RELATED"/>
    <property type="match status" value="1"/>
</dbReference>
<sequence length="429" mass="45067">MKSTSDKQNRQNPLRTVFLLLIGGGVALLGDRWLATRNASMVPSSTPQPLAQVSPSASANANNNGSSPPNPTAWLGQKANLAATLKPVESNFIVNAVNEVGPAVVRINASRQVARRGFDQFGDGFPEEFFGAESPKRRSNGPVEQGTGSGFILSSNGIIMTNSHVVEGTERVQVVLKDGRRFDGKVLGSDSVTDVAVIKINADNLPSVKIGNSETLSPGEWAIAIGNPLGLDNSVTVGIISATGRSSSDVGVPDKRIGFIQTDAAINPGNSGGPLLNARGEVIGMNTAIISGAQGLGFAIPINKAQQIAQQLATTGTAEHAYLGIEMVTLSPELRQELRETPDLEFQIAQDNGVLIVNVIPGSPAMKAGLKPGDIIVKIDDKPITKSDAVQELVQNQNVGTPMKVELNRKGQPLTLEVKTGNMPEQIQG</sequence>
<dbReference type="Pfam" id="PF13365">
    <property type="entry name" value="Trypsin_2"/>
    <property type="match status" value="1"/>
</dbReference>
<dbReference type="Gene3D" id="2.30.42.10">
    <property type="match status" value="1"/>
</dbReference>
<dbReference type="InterPro" id="IPR048172">
    <property type="entry name" value="HhoA_HhoB_HtrA-like"/>
</dbReference>
<keyword evidence="3" id="KW-0378">Hydrolase</keyword>
<dbReference type="InterPro" id="IPR036034">
    <property type="entry name" value="PDZ_sf"/>
</dbReference>
<reference evidence="8" key="1">
    <citation type="submission" date="2015-10" db="EMBL/GenBank/DDBJ databases">
        <authorList>
            <person name="Regsiter A."/>
            <person name="william w."/>
        </authorList>
    </citation>
    <scope>NUCLEOTIDE SEQUENCE [LARGE SCALE GENOMIC DNA]</scope>
</reference>
<dbReference type="NCBIfam" id="NF041521">
    <property type="entry name" value="HhoA_HhoB_HtrA"/>
    <property type="match status" value="1"/>
</dbReference>
<evidence type="ECO:0000256" key="5">
    <source>
        <dbReference type="SAM" id="Phobius"/>
    </source>
</evidence>
<evidence type="ECO:0000313" key="7">
    <source>
        <dbReference type="EMBL" id="CUR33195.1"/>
    </source>
</evidence>
<dbReference type="InterPro" id="IPR001940">
    <property type="entry name" value="Peptidase_S1C"/>
</dbReference>
<keyword evidence="8" id="KW-1185">Reference proteome</keyword>
<keyword evidence="2 7" id="KW-0645">Protease</keyword>
<keyword evidence="5" id="KW-0472">Membrane</keyword>
<feature type="compositionally biased region" description="Polar residues" evidence="4">
    <location>
        <begin position="41"/>
        <end position="53"/>
    </location>
</feature>
<dbReference type="SUPFAM" id="SSF50156">
    <property type="entry name" value="PDZ domain-like"/>
    <property type="match status" value="1"/>
</dbReference>
<dbReference type="Proteomes" id="UP000184315">
    <property type="component" value="Unassembled WGS sequence"/>
</dbReference>
<dbReference type="PANTHER" id="PTHR22939:SF129">
    <property type="entry name" value="SERINE PROTEASE HTRA2, MITOCHONDRIAL"/>
    <property type="match status" value="1"/>
</dbReference>
<dbReference type="OrthoDB" id="495674at2"/>
<feature type="domain" description="PDZ" evidence="6">
    <location>
        <begin position="327"/>
        <end position="393"/>
    </location>
</feature>
<dbReference type="InterPro" id="IPR001478">
    <property type="entry name" value="PDZ"/>
</dbReference>
<gene>
    <name evidence="7" type="primary">hhoB</name>
    <name evidence="7" type="ORF">PL9214500442</name>
</gene>
<evidence type="ECO:0000259" key="6">
    <source>
        <dbReference type="PROSITE" id="PS50106"/>
    </source>
</evidence>
<dbReference type="SMART" id="SM00228">
    <property type="entry name" value="PDZ"/>
    <property type="match status" value="1"/>
</dbReference>
<dbReference type="GO" id="GO:0006508">
    <property type="term" value="P:proteolysis"/>
    <property type="evidence" value="ECO:0007669"/>
    <property type="project" value="UniProtKB-KW"/>
</dbReference>
<evidence type="ECO:0000256" key="4">
    <source>
        <dbReference type="SAM" id="MobiDB-lite"/>
    </source>
</evidence>
<accession>A0A1J1LL45</accession>
<keyword evidence="5" id="KW-1133">Transmembrane helix</keyword>
<keyword evidence="5" id="KW-0812">Transmembrane</keyword>
<feature type="compositionally biased region" description="Low complexity" evidence="4">
    <location>
        <begin position="54"/>
        <end position="67"/>
    </location>
</feature>
<name>A0A1J1LL45_9CYAN</name>
<dbReference type="GO" id="GO:0004252">
    <property type="term" value="F:serine-type endopeptidase activity"/>
    <property type="evidence" value="ECO:0007669"/>
    <property type="project" value="InterPro"/>
</dbReference>
<evidence type="ECO:0000256" key="3">
    <source>
        <dbReference type="ARBA" id="ARBA00022801"/>
    </source>
</evidence>
<dbReference type="EMBL" id="CZDF01000156">
    <property type="protein sequence ID" value="CUR33195.1"/>
    <property type="molecule type" value="Genomic_DNA"/>
</dbReference>
<dbReference type="SUPFAM" id="SSF50494">
    <property type="entry name" value="Trypsin-like serine proteases"/>
    <property type="match status" value="1"/>
</dbReference>
<dbReference type="Gene3D" id="2.40.10.120">
    <property type="match status" value="1"/>
</dbReference>
<feature type="transmembrane region" description="Helical" evidence="5">
    <location>
        <begin position="12"/>
        <end position="35"/>
    </location>
</feature>
<protein>
    <submittedName>
        <fullName evidence="7">Putative serine protease HhoB</fullName>
    </submittedName>
</protein>
<feature type="region of interest" description="Disordered" evidence="4">
    <location>
        <begin position="41"/>
        <end position="73"/>
    </location>
</feature>
<evidence type="ECO:0000313" key="8">
    <source>
        <dbReference type="Proteomes" id="UP000184315"/>
    </source>
</evidence>
<dbReference type="STRING" id="671072.PL9214500442"/>
<evidence type="ECO:0000256" key="2">
    <source>
        <dbReference type="ARBA" id="ARBA00022670"/>
    </source>
</evidence>
<comment type="similarity">
    <text evidence="1">Belongs to the peptidase S1C family.</text>
</comment>
<evidence type="ECO:0000256" key="1">
    <source>
        <dbReference type="ARBA" id="ARBA00010541"/>
    </source>
</evidence>
<dbReference type="RefSeq" id="WP_072719826.1">
    <property type="nucleotide sequence ID" value="NZ_LN889802.1"/>
</dbReference>